<gene>
    <name evidence="2" type="ORF">C7380_12117</name>
</gene>
<dbReference type="RefSeq" id="WP_158274894.1">
    <property type="nucleotide sequence ID" value="NZ_QGGI01000021.1"/>
</dbReference>
<reference evidence="2 3" key="1">
    <citation type="submission" date="2018-05" db="EMBL/GenBank/DDBJ databases">
        <title>Genomic Encyclopedia of Type Strains, Phase IV (KMG-IV): sequencing the most valuable type-strain genomes for metagenomic binning, comparative biology and taxonomic classification.</title>
        <authorList>
            <person name="Goeker M."/>
        </authorList>
    </citation>
    <scope>NUCLEOTIDE SEQUENCE [LARGE SCALE GENOMIC DNA]</scope>
    <source>
        <strain evidence="2 3">DSM 24906</strain>
    </source>
</reference>
<accession>A0AA45C541</accession>
<dbReference type="InterPro" id="IPR029442">
    <property type="entry name" value="GyrI-like"/>
</dbReference>
<evidence type="ECO:0000259" key="1">
    <source>
        <dbReference type="Pfam" id="PF06445"/>
    </source>
</evidence>
<protein>
    <submittedName>
        <fullName evidence="2">Integron-associated effector binding protein</fullName>
    </submittedName>
</protein>
<dbReference type="InterPro" id="IPR011256">
    <property type="entry name" value="Reg_factor_effector_dom_sf"/>
</dbReference>
<proteinExistence type="predicted"/>
<evidence type="ECO:0000313" key="3">
    <source>
        <dbReference type="Proteomes" id="UP000245921"/>
    </source>
</evidence>
<dbReference type="Proteomes" id="UP000245921">
    <property type="component" value="Unassembled WGS sequence"/>
</dbReference>
<dbReference type="Gene3D" id="3.20.80.10">
    <property type="entry name" value="Regulatory factor, effector binding domain"/>
    <property type="match status" value="1"/>
</dbReference>
<sequence length="87" mass="10501">MNMSPKFVKLESFNVLGFRYFGKNENNEISDLWTKFYLEIKKYKEFINKDKIGLCSKVNTDGDFEYYGKDYKNDEDDSVIYIYYPIE</sequence>
<feature type="domain" description="GyrI-like small molecule binding" evidence="1">
    <location>
        <begin position="3"/>
        <end position="66"/>
    </location>
</feature>
<name>A0AA45C541_9BACT</name>
<dbReference type="Pfam" id="PF06445">
    <property type="entry name" value="GyrI-like"/>
    <property type="match status" value="1"/>
</dbReference>
<dbReference type="EMBL" id="QGGI01000021">
    <property type="protein sequence ID" value="PWJ87887.1"/>
    <property type="molecule type" value="Genomic_DNA"/>
</dbReference>
<comment type="caution">
    <text evidence="2">The sequence shown here is derived from an EMBL/GenBank/DDBJ whole genome shotgun (WGS) entry which is preliminary data.</text>
</comment>
<evidence type="ECO:0000313" key="2">
    <source>
        <dbReference type="EMBL" id="PWJ87887.1"/>
    </source>
</evidence>
<keyword evidence="3" id="KW-1185">Reference proteome</keyword>
<organism evidence="2 3">
    <name type="scientific">Oceanotoga teriensis</name>
    <dbReference type="NCBI Taxonomy" id="515440"/>
    <lineage>
        <taxon>Bacteria</taxon>
        <taxon>Thermotogati</taxon>
        <taxon>Thermotogota</taxon>
        <taxon>Thermotogae</taxon>
        <taxon>Petrotogales</taxon>
        <taxon>Petrotogaceae</taxon>
        <taxon>Oceanotoga</taxon>
    </lineage>
</organism>
<dbReference type="AlphaFoldDB" id="A0AA45C541"/>